<protein>
    <submittedName>
        <fullName evidence="6">Thiopurine S-methyltransferase (TPMT)</fullName>
    </submittedName>
</protein>
<dbReference type="Pfam" id="PF05724">
    <property type="entry name" value="TPMT"/>
    <property type="match status" value="1"/>
</dbReference>
<evidence type="ECO:0000256" key="5">
    <source>
        <dbReference type="SAM" id="MobiDB-lite"/>
    </source>
</evidence>
<gene>
    <name evidence="6" type="ORF">SAMN05444165_5886</name>
</gene>
<name>A0A1N6L449_9BURK</name>
<reference evidence="6 7" key="1">
    <citation type="submission" date="2016-11" db="EMBL/GenBank/DDBJ databases">
        <authorList>
            <person name="Jaros S."/>
            <person name="Januszkiewicz K."/>
            <person name="Wedrychowicz H."/>
        </authorList>
    </citation>
    <scope>NUCLEOTIDE SEQUENCE [LARGE SCALE GENOMIC DNA]</scope>
    <source>
        <strain evidence="6 7">GAS95</strain>
    </source>
</reference>
<keyword evidence="7" id="KW-1185">Reference proteome</keyword>
<evidence type="ECO:0000256" key="4">
    <source>
        <dbReference type="ARBA" id="ARBA00022691"/>
    </source>
</evidence>
<keyword evidence="3 6" id="KW-0808">Transferase</keyword>
<dbReference type="Gene3D" id="3.40.50.150">
    <property type="entry name" value="Vaccinia Virus protein VP39"/>
    <property type="match status" value="1"/>
</dbReference>
<keyword evidence="4" id="KW-0949">S-adenosyl-L-methionine</keyword>
<dbReference type="OrthoDB" id="9778208at2"/>
<dbReference type="GO" id="GO:0008757">
    <property type="term" value="F:S-adenosylmethionine-dependent methyltransferase activity"/>
    <property type="evidence" value="ECO:0007669"/>
    <property type="project" value="InterPro"/>
</dbReference>
<dbReference type="AlphaFoldDB" id="A0A1N6L449"/>
<accession>A0A1N6L449</accession>
<dbReference type="RefSeq" id="WP_074300793.1">
    <property type="nucleotide sequence ID" value="NZ_FSRU01000002.1"/>
</dbReference>
<evidence type="ECO:0000313" key="6">
    <source>
        <dbReference type="EMBL" id="SIO63555.1"/>
    </source>
</evidence>
<dbReference type="EMBL" id="FSRU01000002">
    <property type="protein sequence ID" value="SIO63555.1"/>
    <property type="molecule type" value="Genomic_DNA"/>
</dbReference>
<evidence type="ECO:0000256" key="2">
    <source>
        <dbReference type="ARBA" id="ARBA00022603"/>
    </source>
</evidence>
<evidence type="ECO:0000256" key="3">
    <source>
        <dbReference type="ARBA" id="ARBA00022679"/>
    </source>
</evidence>
<dbReference type="CDD" id="cd02440">
    <property type="entry name" value="AdoMet_MTases"/>
    <property type="match status" value="1"/>
</dbReference>
<feature type="region of interest" description="Disordered" evidence="5">
    <location>
        <begin position="1"/>
        <end position="23"/>
    </location>
</feature>
<dbReference type="InterPro" id="IPR008854">
    <property type="entry name" value="TPMT"/>
</dbReference>
<dbReference type="Proteomes" id="UP000185151">
    <property type="component" value="Unassembled WGS sequence"/>
</dbReference>
<organism evidence="6 7">
    <name type="scientific">Paraburkholderia phenazinium</name>
    <dbReference type="NCBI Taxonomy" id="60549"/>
    <lineage>
        <taxon>Bacteria</taxon>
        <taxon>Pseudomonadati</taxon>
        <taxon>Pseudomonadota</taxon>
        <taxon>Betaproteobacteria</taxon>
        <taxon>Burkholderiales</taxon>
        <taxon>Burkholderiaceae</taxon>
        <taxon>Paraburkholderia</taxon>
    </lineage>
</organism>
<sequence length="216" mass="23923">MSDPTRPADPSNPTSADFATRDPNSPAFWDERFERGFIPWDQAGVPAAFQAFAARHTEAAVLIPGCGSAWEALWLARQGRRVQAIDFSPAAVAAARTQLGTYAEVVEQADFFAWQPPFAPDWMYERAFLCALPGDRRADYAQRMAELLPPGALLAGFFFLGATPKGPPFGIERAELDVLLTPYFDLIEDEPVSDSMPVFAGRERWLTWRRRAAPGT</sequence>
<proteinExistence type="predicted"/>
<dbReference type="PANTHER" id="PTHR32183">
    <property type="match status" value="1"/>
</dbReference>
<dbReference type="PROSITE" id="PS51585">
    <property type="entry name" value="SAM_MT_TPMT"/>
    <property type="match status" value="1"/>
</dbReference>
<keyword evidence="2 6" id="KW-0489">Methyltransferase</keyword>
<dbReference type="SUPFAM" id="SSF53335">
    <property type="entry name" value="S-adenosyl-L-methionine-dependent methyltransferases"/>
    <property type="match status" value="1"/>
</dbReference>
<evidence type="ECO:0000256" key="1">
    <source>
        <dbReference type="ARBA" id="ARBA00022553"/>
    </source>
</evidence>
<dbReference type="GO" id="GO:0032259">
    <property type="term" value="P:methylation"/>
    <property type="evidence" value="ECO:0007669"/>
    <property type="project" value="UniProtKB-KW"/>
</dbReference>
<dbReference type="PANTHER" id="PTHR32183:SF6">
    <property type="entry name" value="CYSTEINE SULFINATE DESULFINASE_CYSTEINE DESULFURASE AND RELATED ENZYMES"/>
    <property type="match status" value="1"/>
</dbReference>
<dbReference type="InterPro" id="IPR029063">
    <property type="entry name" value="SAM-dependent_MTases_sf"/>
</dbReference>
<evidence type="ECO:0000313" key="7">
    <source>
        <dbReference type="Proteomes" id="UP000185151"/>
    </source>
</evidence>
<keyword evidence="1" id="KW-0597">Phosphoprotein</keyword>